<feature type="domain" description="Peptidase S26" evidence="2">
    <location>
        <begin position="58"/>
        <end position="190"/>
    </location>
</feature>
<sequence>MRLDEDIFMTSDADKKLRRKNRLYLICLLIFLAVIFGIGKLPVEKNKDSQTGHEMFYTNSSPSIPRGIYLKVPRLSLDRQDYVVYKPPAECVAIAMSKGWITNPDILFVKHIGGLDGDMYEVSRERGFYINHQYHGHISEEDALGQIIPHEEGTYIISGNKFLPVGDNPRSFDGRYTGPVPMENIQAKVIPFITEDILDIFW</sequence>
<keyword evidence="1" id="KW-0812">Transmembrane</keyword>
<dbReference type="AlphaFoldDB" id="A0A6I2UJX1"/>
<dbReference type="EMBL" id="VUNR01000047">
    <property type="protein sequence ID" value="MSU10035.1"/>
    <property type="molecule type" value="Genomic_DNA"/>
</dbReference>
<evidence type="ECO:0000256" key="1">
    <source>
        <dbReference type="SAM" id="Phobius"/>
    </source>
</evidence>
<keyword evidence="4" id="KW-1185">Reference proteome</keyword>
<keyword evidence="1" id="KW-0472">Membrane</keyword>
<feature type="transmembrane region" description="Helical" evidence="1">
    <location>
        <begin position="21"/>
        <end position="39"/>
    </location>
</feature>
<gene>
    <name evidence="3" type="ORF">FYJ84_13805</name>
</gene>
<protein>
    <recommendedName>
        <fullName evidence="2">Peptidase S26 domain-containing protein</fullName>
    </recommendedName>
</protein>
<proteinExistence type="predicted"/>
<comment type="caution">
    <text evidence="3">The sequence shown here is derived from an EMBL/GenBank/DDBJ whole genome shotgun (WGS) entry which is preliminary data.</text>
</comment>
<name>A0A6I2UJX1_9FIRM</name>
<organism evidence="3 4">
    <name type="scientific">Anaerovibrio slackiae</name>
    <dbReference type="NCBI Taxonomy" id="2652309"/>
    <lineage>
        <taxon>Bacteria</taxon>
        <taxon>Bacillati</taxon>
        <taxon>Bacillota</taxon>
        <taxon>Negativicutes</taxon>
        <taxon>Selenomonadales</taxon>
        <taxon>Selenomonadaceae</taxon>
        <taxon>Anaerovibrio</taxon>
    </lineage>
</organism>
<evidence type="ECO:0000313" key="3">
    <source>
        <dbReference type="EMBL" id="MSU10035.1"/>
    </source>
</evidence>
<evidence type="ECO:0000313" key="4">
    <source>
        <dbReference type="Proteomes" id="UP000433181"/>
    </source>
</evidence>
<dbReference type="Proteomes" id="UP000433181">
    <property type="component" value="Unassembled WGS sequence"/>
</dbReference>
<keyword evidence="1" id="KW-1133">Transmembrane helix</keyword>
<reference evidence="3 4" key="1">
    <citation type="submission" date="2019-08" db="EMBL/GenBank/DDBJ databases">
        <title>In-depth cultivation of the pig gut microbiome towards novel bacterial diversity and tailored functional studies.</title>
        <authorList>
            <person name="Wylensek D."/>
            <person name="Hitch T.C.A."/>
            <person name="Clavel T."/>
        </authorList>
    </citation>
    <scope>NUCLEOTIDE SEQUENCE [LARGE SCALE GENOMIC DNA]</scope>
    <source>
        <strain evidence="3 4">WCA-693-APC-5D-A</strain>
    </source>
</reference>
<dbReference type="InterPro" id="IPR036286">
    <property type="entry name" value="LexA/Signal_pep-like_sf"/>
</dbReference>
<evidence type="ECO:0000259" key="2">
    <source>
        <dbReference type="Pfam" id="PF10502"/>
    </source>
</evidence>
<dbReference type="Gene3D" id="2.10.109.10">
    <property type="entry name" value="Umud Fragment, subunit A"/>
    <property type="match status" value="1"/>
</dbReference>
<dbReference type="SUPFAM" id="SSF51306">
    <property type="entry name" value="LexA/Signal peptidase"/>
    <property type="match status" value="1"/>
</dbReference>
<dbReference type="GO" id="GO:0006465">
    <property type="term" value="P:signal peptide processing"/>
    <property type="evidence" value="ECO:0007669"/>
    <property type="project" value="InterPro"/>
</dbReference>
<accession>A0A6I2UJX1</accession>
<dbReference type="InterPro" id="IPR019533">
    <property type="entry name" value="Peptidase_S26"/>
</dbReference>
<dbReference type="GO" id="GO:0004252">
    <property type="term" value="F:serine-type endopeptidase activity"/>
    <property type="evidence" value="ECO:0007669"/>
    <property type="project" value="InterPro"/>
</dbReference>
<dbReference type="Pfam" id="PF10502">
    <property type="entry name" value="Peptidase_S26"/>
    <property type="match status" value="1"/>
</dbReference>